<comment type="caution">
    <text evidence="2">The sequence shown here is derived from an EMBL/GenBank/DDBJ whole genome shotgun (WGS) entry which is preliminary data.</text>
</comment>
<proteinExistence type="predicted"/>
<evidence type="ECO:0000313" key="2">
    <source>
        <dbReference type="EMBL" id="MBB6544991.1"/>
    </source>
</evidence>
<sequence length="79" mass="8819">MNLYVESLKKGFKNGTLLLLVYVAFAVFVNILSGNNGVDFLFSIDFYINMLTNPLIVGVFIILVIVFSIISLVKLKKSD</sequence>
<keyword evidence="1" id="KW-1133">Transmembrane helix</keyword>
<keyword evidence="1" id="KW-0812">Transmembrane</keyword>
<feature type="transmembrane region" description="Helical" evidence="1">
    <location>
        <begin position="53"/>
        <end position="73"/>
    </location>
</feature>
<keyword evidence="3" id="KW-1185">Reference proteome</keyword>
<dbReference type="Proteomes" id="UP000537141">
    <property type="component" value="Unassembled WGS sequence"/>
</dbReference>
<dbReference type="EMBL" id="JACHHU010000042">
    <property type="protein sequence ID" value="MBB6544991.1"/>
    <property type="molecule type" value="Genomic_DNA"/>
</dbReference>
<feature type="transmembrane region" description="Helical" evidence="1">
    <location>
        <begin position="12"/>
        <end position="33"/>
    </location>
</feature>
<keyword evidence="1" id="KW-0472">Membrane</keyword>
<organism evidence="2 3">
    <name type="scientific">Thalassotalea piscium</name>
    <dbReference type="NCBI Taxonomy" id="1230533"/>
    <lineage>
        <taxon>Bacteria</taxon>
        <taxon>Pseudomonadati</taxon>
        <taxon>Pseudomonadota</taxon>
        <taxon>Gammaproteobacteria</taxon>
        <taxon>Alteromonadales</taxon>
        <taxon>Colwelliaceae</taxon>
        <taxon>Thalassotalea</taxon>
    </lineage>
</organism>
<evidence type="ECO:0000256" key="1">
    <source>
        <dbReference type="SAM" id="Phobius"/>
    </source>
</evidence>
<name>A0A7X0NKC3_9GAMM</name>
<protein>
    <submittedName>
        <fullName evidence="2">Uncharacterized protein HemY</fullName>
    </submittedName>
</protein>
<gene>
    <name evidence="2" type="ORF">HNQ55_003527</name>
</gene>
<accession>A0A7X0NKC3</accession>
<evidence type="ECO:0000313" key="3">
    <source>
        <dbReference type="Proteomes" id="UP000537141"/>
    </source>
</evidence>
<reference evidence="2 3" key="1">
    <citation type="submission" date="2020-08" db="EMBL/GenBank/DDBJ databases">
        <title>Genomic Encyclopedia of Type Strains, Phase IV (KMG-IV): sequencing the most valuable type-strain genomes for metagenomic binning, comparative biology and taxonomic classification.</title>
        <authorList>
            <person name="Goeker M."/>
        </authorList>
    </citation>
    <scope>NUCLEOTIDE SEQUENCE [LARGE SCALE GENOMIC DNA]</scope>
    <source>
        <strain evidence="2 3">DSM 26287</strain>
    </source>
</reference>
<dbReference type="AlphaFoldDB" id="A0A7X0NKC3"/>